<dbReference type="AlphaFoldDB" id="A0A0N8PQ85"/>
<dbReference type="PATRIC" id="fig|507754.4.peg.1666"/>
<evidence type="ECO:0000313" key="2">
    <source>
        <dbReference type="Proteomes" id="UP000050515"/>
    </source>
</evidence>
<evidence type="ECO:0000313" key="1">
    <source>
        <dbReference type="EMBL" id="KPV46421.1"/>
    </source>
</evidence>
<reference evidence="1 2" key="1">
    <citation type="submission" date="2015-09" db="EMBL/GenBank/DDBJ databases">
        <title>Draft genome sequence of Acidiplasma aeolicum DSM 18409.</title>
        <authorList>
            <person name="Hemp J."/>
        </authorList>
    </citation>
    <scope>NUCLEOTIDE SEQUENCE [LARGE SCALE GENOMIC DNA]</scope>
    <source>
        <strain evidence="1 2">V</strain>
    </source>
</reference>
<dbReference type="RefSeq" id="WP_048101992.1">
    <property type="nucleotide sequence ID" value="NZ_JBBYJF010000001.1"/>
</dbReference>
<dbReference type="Proteomes" id="UP000050515">
    <property type="component" value="Unassembled WGS sequence"/>
</dbReference>
<sequence length="82" mass="9280">MDESDIIKALSSREMTKEEIIEFFLGTPDMVGGTNADYIRIGSQILLENKIEFMINKLVTSGKIGTKKKSNGIIENIYYFVK</sequence>
<proteinExistence type="predicted"/>
<dbReference type="EMBL" id="LJCQ01000251">
    <property type="protein sequence ID" value="KPV46421.1"/>
    <property type="molecule type" value="Genomic_DNA"/>
</dbReference>
<gene>
    <name evidence="1" type="ORF">SE19_05615</name>
</gene>
<protein>
    <submittedName>
        <fullName evidence="1">Uncharacterized protein</fullName>
    </submittedName>
</protein>
<dbReference type="GeneID" id="84221965"/>
<comment type="caution">
    <text evidence="1">The sequence shown here is derived from an EMBL/GenBank/DDBJ whole genome shotgun (WGS) entry which is preliminary data.</text>
</comment>
<name>A0A0N8PQ85_9ARCH</name>
<organism evidence="1 2">
    <name type="scientific">Acidiplasma aeolicum</name>
    <dbReference type="NCBI Taxonomy" id="507754"/>
    <lineage>
        <taxon>Archaea</taxon>
        <taxon>Methanobacteriati</taxon>
        <taxon>Thermoplasmatota</taxon>
        <taxon>Thermoplasmata</taxon>
        <taxon>Thermoplasmatales</taxon>
        <taxon>Ferroplasmaceae</taxon>
        <taxon>Acidiplasma</taxon>
    </lineage>
</organism>
<accession>A0A0N8PQ85</accession>